<gene>
    <name evidence="3" type="ORF">ElyMa_005443800</name>
</gene>
<proteinExistence type="predicted"/>
<name>A0AAV4ELJ0_9GAST</name>
<dbReference type="EMBL" id="BMAT01010863">
    <property type="protein sequence ID" value="GFR61958.1"/>
    <property type="molecule type" value="Genomic_DNA"/>
</dbReference>
<dbReference type="Proteomes" id="UP000762676">
    <property type="component" value="Unassembled WGS sequence"/>
</dbReference>
<evidence type="ECO:0000259" key="2">
    <source>
        <dbReference type="PROSITE" id="PS51231"/>
    </source>
</evidence>
<evidence type="ECO:0000313" key="4">
    <source>
        <dbReference type="Proteomes" id="UP000762676"/>
    </source>
</evidence>
<evidence type="ECO:0000313" key="3">
    <source>
        <dbReference type="EMBL" id="GFR61958.1"/>
    </source>
</evidence>
<evidence type="ECO:0000256" key="1">
    <source>
        <dbReference type="SAM" id="MobiDB-lite"/>
    </source>
</evidence>
<protein>
    <submittedName>
        <fullName evidence="3">Diaphanous-related formin</fullName>
    </submittedName>
</protein>
<accession>A0AAV4ELJ0</accession>
<feature type="region of interest" description="Disordered" evidence="1">
    <location>
        <begin position="46"/>
        <end position="126"/>
    </location>
</feature>
<feature type="compositionally biased region" description="Low complexity" evidence="1">
    <location>
        <begin position="98"/>
        <end position="111"/>
    </location>
</feature>
<comment type="caution">
    <text evidence="3">The sequence shown here is derived from an EMBL/GenBank/DDBJ whole genome shotgun (WGS) entry which is preliminary data.</text>
</comment>
<keyword evidence="4" id="KW-1185">Reference proteome</keyword>
<dbReference type="AlphaFoldDB" id="A0AAV4ELJ0"/>
<feature type="compositionally biased region" description="Basic and acidic residues" evidence="1">
    <location>
        <begin position="84"/>
        <end position="95"/>
    </location>
</feature>
<dbReference type="InterPro" id="IPR014767">
    <property type="entry name" value="DAD_dom"/>
</dbReference>
<reference evidence="3 4" key="1">
    <citation type="journal article" date="2021" name="Elife">
        <title>Chloroplast acquisition without the gene transfer in kleptoplastic sea slugs, Plakobranchus ocellatus.</title>
        <authorList>
            <person name="Maeda T."/>
            <person name="Takahashi S."/>
            <person name="Yoshida T."/>
            <person name="Shimamura S."/>
            <person name="Takaki Y."/>
            <person name="Nagai Y."/>
            <person name="Toyoda A."/>
            <person name="Suzuki Y."/>
            <person name="Arimoto A."/>
            <person name="Ishii H."/>
            <person name="Satoh N."/>
            <person name="Nishiyama T."/>
            <person name="Hasebe M."/>
            <person name="Maruyama T."/>
            <person name="Minagawa J."/>
            <person name="Obokata J."/>
            <person name="Shigenobu S."/>
        </authorList>
    </citation>
    <scope>NUCLEOTIDE SEQUENCE [LARGE SCALE GENOMIC DNA]</scope>
</reference>
<feature type="domain" description="DAD" evidence="2">
    <location>
        <begin position="25"/>
        <end position="59"/>
    </location>
</feature>
<dbReference type="InterPro" id="IPR010465">
    <property type="entry name" value="Drf_DAD"/>
</dbReference>
<dbReference type="PROSITE" id="PS51231">
    <property type="entry name" value="DAD"/>
    <property type="match status" value="1"/>
</dbReference>
<sequence length="137" mass="15304">MTTGTASFNILASMLNSFILDMTTDDNQEGVMDNLLEALKTGSAFNVNREKRDGKRRTPRAAGAERRAQLARSRSRQNLLDSSTVREIDFDESSRELNNNNSRIRTSSNLSVDEGPRRRGDSGLSEAEQLLERLKAL</sequence>
<dbReference type="Pfam" id="PF06345">
    <property type="entry name" value="Drf_DAD"/>
    <property type="match status" value="1"/>
</dbReference>
<organism evidence="3 4">
    <name type="scientific">Elysia marginata</name>
    <dbReference type="NCBI Taxonomy" id="1093978"/>
    <lineage>
        <taxon>Eukaryota</taxon>
        <taxon>Metazoa</taxon>
        <taxon>Spiralia</taxon>
        <taxon>Lophotrochozoa</taxon>
        <taxon>Mollusca</taxon>
        <taxon>Gastropoda</taxon>
        <taxon>Heterobranchia</taxon>
        <taxon>Euthyneura</taxon>
        <taxon>Panpulmonata</taxon>
        <taxon>Sacoglossa</taxon>
        <taxon>Placobranchoidea</taxon>
        <taxon>Plakobranchidae</taxon>
        <taxon>Elysia</taxon>
    </lineage>
</organism>